<feature type="transmembrane region" description="Helical" evidence="1">
    <location>
        <begin position="7"/>
        <end position="25"/>
    </location>
</feature>
<feature type="transmembrane region" description="Helical" evidence="1">
    <location>
        <begin position="324"/>
        <end position="348"/>
    </location>
</feature>
<protein>
    <submittedName>
        <fullName evidence="3">M20/M25/M40 family metallo-hydrolase</fullName>
    </submittedName>
</protein>
<keyword evidence="1" id="KW-0812">Transmembrane</keyword>
<accession>A0A839APN7</accession>
<dbReference type="InterPro" id="IPR007484">
    <property type="entry name" value="Peptidase_M28"/>
</dbReference>
<name>A0A839APN7_9FLAO</name>
<organism evidence="3 4">
    <name type="scientific">Tenacibaculum pelagium</name>
    <dbReference type="NCBI Taxonomy" id="2759527"/>
    <lineage>
        <taxon>Bacteria</taxon>
        <taxon>Pseudomonadati</taxon>
        <taxon>Bacteroidota</taxon>
        <taxon>Flavobacteriia</taxon>
        <taxon>Flavobacteriales</taxon>
        <taxon>Flavobacteriaceae</taxon>
        <taxon>Tenacibaculum</taxon>
    </lineage>
</organism>
<keyword evidence="1" id="KW-1133">Transmembrane helix</keyword>
<evidence type="ECO:0000256" key="1">
    <source>
        <dbReference type="SAM" id="Phobius"/>
    </source>
</evidence>
<feature type="transmembrane region" description="Helical" evidence="1">
    <location>
        <begin position="360"/>
        <end position="382"/>
    </location>
</feature>
<dbReference type="PANTHER" id="PTHR12147">
    <property type="entry name" value="METALLOPEPTIDASE M28 FAMILY MEMBER"/>
    <property type="match status" value="1"/>
</dbReference>
<feature type="transmembrane region" description="Helical" evidence="1">
    <location>
        <begin position="512"/>
        <end position="531"/>
    </location>
</feature>
<dbReference type="Pfam" id="PF04389">
    <property type="entry name" value="Peptidase_M28"/>
    <property type="match status" value="1"/>
</dbReference>
<feature type="transmembrane region" description="Helical" evidence="1">
    <location>
        <begin position="402"/>
        <end position="419"/>
    </location>
</feature>
<sequence length="766" mass="87029">MKSTNNFLAVIIIILTVYWSFNSIIPSIPTNDTKLAVTDFSLDNALYHLKNISKKPHHSGSDEHKVVQDYIVNELKKLQLHPEIQVQTAINKKWRASTTTENIVAKIKGAENGKALLVLTHYDSNPHSSLGASDAGSGVVTILEGIRAFLAKNTQPKNDIIILFSDAEELGLLGAQAFVEKHPWAKDIGLVINFEARGSGGSSYMLMETNGKNKKILTEFLNANPNYPAANSLMYSIYKKLPNDTDLTVFREKGNINGFNFAFIDDHFDYHTAQDSYERLNKETLMHQADYFTSSLNYFSNTDLSDLNSNEDYIYVNFPLIKLLIYPFSWVLPMLLIAIGIFLVLVFLGVSRQKITVQGIFKGFIPYIISLVLCTGISFGLWKLILLVHPQYSDILHGFTYNGYQYIIAFIFLNIWILFKVYNYFKDEKTTDLFIAPIFISLIINYLIYEYLPGAGFFIIPVFASLLILAILIFMEVRKKSKATLFAVISIPTIFMIAPMIQLFPVALGLKILFVSAVLIVLVFGFTLPVFHQQKRKNKWQFLVGLISFTFFGLATFNSGYSIDKKQPNSLVFVQNSDSNTSYWATYNKTFDSYTNQIFNDSYEESNIPFNEGKSKYNTRFSHSKKAENKNLNTSNIIINLDTIIGSKRNLNFTITPTRKIDRYEFQNNTPITMNEFSVNGACYDEGKSFIADKGTLLIYQMANSDKDVTISFSINKNENPDITLNEISYDLLSNPKFNLKPRNETMMPMPFVVNDAIICSKKIKF</sequence>
<evidence type="ECO:0000313" key="4">
    <source>
        <dbReference type="Proteomes" id="UP000563906"/>
    </source>
</evidence>
<evidence type="ECO:0000313" key="3">
    <source>
        <dbReference type="EMBL" id="MBA6156134.1"/>
    </source>
</evidence>
<dbReference type="SUPFAM" id="SSF53187">
    <property type="entry name" value="Zn-dependent exopeptidases"/>
    <property type="match status" value="1"/>
</dbReference>
<dbReference type="GO" id="GO:0008235">
    <property type="term" value="F:metalloexopeptidase activity"/>
    <property type="evidence" value="ECO:0007669"/>
    <property type="project" value="InterPro"/>
</dbReference>
<dbReference type="Gene3D" id="3.40.630.10">
    <property type="entry name" value="Zn peptidases"/>
    <property type="match status" value="1"/>
</dbReference>
<feature type="transmembrane region" description="Helical" evidence="1">
    <location>
        <begin position="431"/>
        <end position="449"/>
    </location>
</feature>
<dbReference type="AlphaFoldDB" id="A0A839APN7"/>
<comment type="caution">
    <text evidence="3">The sequence shown here is derived from an EMBL/GenBank/DDBJ whole genome shotgun (WGS) entry which is preliminary data.</text>
</comment>
<keyword evidence="1" id="KW-0472">Membrane</keyword>
<feature type="transmembrane region" description="Helical" evidence="1">
    <location>
        <begin position="543"/>
        <end position="561"/>
    </location>
</feature>
<evidence type="ECO:0000259" key="2">
    <source>
        <dbReference type="Pfam" id="PF04389"/>
    </source>
</evidence>
<dbReference type="InterPro" id="IPR045175">
    <property type="entry name" value="M28_fam"/>
</dbReference>
<gene>
    <name evidence="3" type="ORF">H3Z83_06315</name>
</gene>
<dbReference type="EMBL" id="JACGLS010000002">
    <property type="protein sequence ID" value="MBA6156134.1"/>
    <property type="molecule type" value="Genomic_DNA"/>
</dbReference>
<keyword evidence="4" id="KW-1185">Reference proteome</keyword>
<feature type="transmembrane region" description="Helical" evidence="1">
    <location>
        <begin position="486"/>
        <end position="506"/>
    </location>
</feature>
<reference evidence="3 4" key="1">
    <citation type="submission" date="2020-07" db="EMBL/GenBank/DDBJ databases">
        <title>Bacterium isolated from marine sediment.</title>
        <authorList>
            <person name="Shang D."/>
            <person name="Du Z.-J."/>
        </authorList>
    </citation>
    <scope>NUCLEOTIDE SEQUENCE [LARGE SCALE GENOMIC DNA]</scope>
    <source>
        <strain evidence="3 4">S7007</strain>
    </source>
</reference>
<feature type="domain" description="Peptidase M28" evidence="2">
    <location>
        <begin position="102"/>
        <end position="291"/>
    </location>
</feature>
<dbReference type="GO" id="GO:0006508">
    <property type="term" value="P:proteolysis"/>
    <property type="evidence" value="ECO:0007669"/>
    <property type="project" value="InterPro"/>
</dbReference>
<dbReference type="PANTHER" id="PTHR12147:SF26">
    <property type="entry name" value="PEPTIDASE M28 DOMAIN-CONTAINING PROTEIN"/>
    <property type="match status" value="1"/>
</dbReference>
<feature type="transmembrane region" description="Helical" evidence="1">
    <location>
        <begin position="455"/>
        <end position="474"/>
    </location>
</feature>
<dbReference type="Proteomes" id="UP000563906">
    <property type="component" value="Unassembled WGS sequence"/>
</dbReference>
<dbReference type="RefSeq" id="WP_182124639.1">
    <property type="nucleotide sequence ID" value="NZ_JACGLS010000002.1"/>
</dbReference>
<proteinExistence type="predicted"/>
<keyword evidence="3" id="KW-0378">Hydrolase</keyword>